<keyword evidence="5" id="KW-1185">Reference proteome</keyword>
<proteinExistence type="predicted"/>
<organism evidence="4 5">
    <name type="scientific">Mytilus coruscus</name>
    <name type="common">Sea mussel</name>
    <dbReference type="NCBI Taxonomy" id="42192"/>
    <lineage>
        <taxon>Eukaryota</taxon>
        <taxon>Metazoa</taxon>
        <taxon>Spiralia</taxon>
        <taxon>Lophotrochozoa</taxon>
        <taxon>Mollusca</taxon>
        <taxon>Bivalvia</taxon>
        <taxon>Autobranchia</taxon>
        <taxon>Pteriomorphia</taxon>
        <taxon>Mytilida</taxon>
        <taxon>Mytiloidea</taxon>
        <taxon>Mytilidae</taxon>
        <taxon>Mytilinae</taxon>
        <taxon>Mytilus</taxon>
    </lineage>
</organism>
<keyword evidence="1" id="KW-0479">Metal-binding</keyword>
<dbReference type="InterPro" id="IPR036875">
    <property type="entry name" value="Znf_CCHC_sf"/>
</dbReference>
<dbReference type="SUPFAM" id="SSF57756">
    <property type="entry name" value="Retrovirus zinc finger-like domains"/>
    <property type="match status" value="1"/>
</dbReference>
<evidence type="ECO:0000313" key="4">
    <source>
        <dbReference type="EMBL" id="CAC5419916.1"/>
    </source>
</evidence>
<dbReference type="GO" id="GO:0008270">
    <property type="term" value="F:zinc ion binding"/>
    <property type="evidence" value="ECO:0007669"/>
    <property type="project" value="UniProtKB-KW"/>
</dbReference>
<gene>
    <name evidence="4" type="ORF">MCOR_52196</name>
</gene>
<dbReference type="OrthoDB" id="8065943at2759"/>
<dbReference type="EMBL" id="CACVKT020009063">
    <property type="protein sequence ID" value="CAC5419916.1"/>
    <property type="molecule type" value="Genomic_DNA"/>
</dbReference>
<protein>
    <recommendedName>
        <fullName evidence="3">CCHC-type domain-containing protein</fullName>
    </recommendedName>
</protein>
<evidence type="ECO:0000259" key="3">
    <source>
        <dbReference type="PROSITE" id="PS50158"/>
    </source>
</evidence>
<feature type="compositionally biased region" description="Basic and acidic residues" evidence="2">
    <location>
        <begin position="324"/>
        <end position="335"/>
    </location>
</feature>
<sequence length="341" mass="38709">MAASYAEAASSENKSKNDDYKIGNVKPIFLLEADVFGDNAVNYKGQRLFLTNTEVYKAIKEQLPIIITLETTASKCEVITHFRERLRIDNLLTNCRTGDRIVICKPFNPTLPKSLQIGKYLATINHFGQSFTNRSNMKCSKCFEEGHSANTCSNGWKCRKCGQLGHKQYECNEHSDGEYDEDDTYMTNMDDVGNQDVPNASENDEHNKDCTDISDKSFQESEVYSQRRTKPLVNTEDKSRSDSDREHSQLILGTQERRSYGKDSSQQQNQKPKNIRSVDSRPGISKCLTTKPSHEQSNTTNSTQKQSKTRTQNIEKSPVTPTENLHDATRDEAAKKPKKKR</sequence>
<name>A0A6J8EJ09_MYTCO</name>
<feature type="compositionally biased region" description="Polar residues" evidence="2">
    <location>
        <begin position="262"/>
        <end position="272"/>
    </location>
</feature>
<feature type="domain" description="CCHC-type" evidence="3">
    <location>
        <begin position="157"/>
        <end position="173"/>
    </location>
</feature>
<feature type="compositionally biased region" description="Basic and acidic residues" evidence="2">
    <location>
        <begin position="235"/>
        <end position="248"/>
    </location>
</feature>
<dbReference type="Gene3D" id="4.10.60.10">
    <property type="entry name" value="Zinc finger, CCHC-type"/>
    <property type="match status" value="1"/>
</dbReference>
<dbReference type="AlphaFoldDB" id="A0A6J8EJ09"/>
<accession>A0A6J8EJ09</accession>
<dbReference type="SMART" id="SM00343">
    <property type="entry name" value="ZnF_C2HC"/>
    <property type="match status" value="2"/>
</dbReference>
<keyword evidence="1" id="KW-0862">Zinc</keyword>
<evidence type="ECO:0000256" key="1">
    <source>
        <dbReference type="PROSITE-ProRule" id="PRU00047"/>
    </source>
</evidence>
<reference evidence="4 5" key="1">
    <citation type="submission" date="2020-06" db="EMBL/GenBank/DDBJ databases">
        <authorList>
            <person name="Li R."/>
            <person name="Bekaert M."/>
        </authorList>
    </citation>
    <scope>NUCLEOTIDE SEQUENCE [LARGE SCALE GENOMIC DNA]</scope>
    <source>
        <strain evidence="5">wild</strain>
    </source>
</reference>
<dbReference type="Proteomes" id="UP000507470">
    <property type="component" value="Unassembled WGS sequence"/>
</dbReference>
<feature type="compositionally biased region" description="Basic and acidic residues" evidence="2">
    <location>
        <begin position="203"/>
        <end position="219"/>
    </location>
</feature>
<feature type="region of interest" description="Disordered" evidence="2">
    <location>
        <begin position="182"/>
        <end position="341"/>
    </location>
</feature>
<dbReference type="PROSITE" id="PS50158">
    <property type="entry name" value="ZF_CCHC"/>
    <property type="match status" value="1"/>
</dbReference>
<keyword evidence="1" id="KW-0863">Zinc-finger</keyword>
<evidence type="ECO:0000256" key="2">
    <source>
        <dbReference type="SAM" id="MobiDB-lite"/>
    </source>
</evidence>
<dbReference type="InterPro" id="IPR001878">
    <property type="entry name" value="Znf_CCHC"/>
</dbReference>
<evidence type="ECO:0000313" key="5">
    <source>
        <dbReference type="Proteomes" id="UP000507470"/>
    </source>
</evidence>
<dbReference type="GO" id="GO:0003676">
    <property type="term" value="F:nucleic acid binding"/>
    <property type="evidence" value="ECO:0007669"/>
    <property type="project" value="InterPro"/>
</dbReference>
<feature type="compositionally biased region" description="Polar residues" evidence="2">
    <location>
        <begin position="287"/>
        <end position="323"/>
    </location>
</feature>